<dbReference type="HOGENOM" id="CLU_121855_0_0_10"/>
<dbReference type="Proteomes" id="UP000028933">
    <property type="component" value="Chromosome"/>
</dbReference>
<evidence type="ECO:0000313" key="1">
    <source>
        <dbReference type="EMBL" id="AIL46654.1"/>
    </source>
</evidence>
<dbReference type="AlphaFoldDB" id="A0A077EKD5"/>
<dbReference type="STRING" id="1338011.BD94_2879"/>
<name>A0A077EKD5_9FLAO</name>
<evidence type="ECO:0000313" key="2">
    <source>
        <dbReference type="Proteomes" id="UP000028933"/>
    </source>
</evidence>
<dbReference type="eggNOG" id="ENOG502ZWZ1">
    <property type="taxonomic scope" value="Bacteria"/>
</dbReference>
<sequence length="203" mass="22721">MAVFLYSVKEMKKVLLFGTLAIITTGLLVSCANFGDSLRYVNNDIKLGKIGKVVYLNPEIYPEFEGIEEPTYQAFFSAVTDKMYSMGNIKVNRIDTPMPYDTIDVPTLKTLCNNNMADLIVVPKVKYFKVGLGKYVLSNQVIVSMKAYNKMGDFVMEVAYDTYSGNGRLVGSAENSVKIGTTGAIQKMFKEFRKRKMLGVYIS</sequence>
<dbReference type="EMBL" id="CP007547">
    <property type="protein sequence ID" value="AIL46654.1"/>
    <property type="molecule type" value="Genomic_DNA"/>
</dbReference>
<protein>
    <recommendedName>
        <fullName evidence="3">Pyruvate decarboxylase</fullName>
    </recommendedName>
</protein>
<accession>A0A077EKD5</accession>
<dbReference type="KEGG" id="eao:BD94_2879"/>
<evidence type="ECO:0008006" key="3">
    <source>
        <dbReference type="Google" id="ProtNLM"/>
    </source>
</evidence>
<organism evidence="1 2">
    <name type="scientific">Elizabethkingia anophelis NUHP1</name>
    <dbReference type="NCBI Taxonomy" id="1338011"/>
    <lineage>
        <taxon>Bacteria</taxon>
        <taxon>Pseudomonadati</taxon>
        <taxon>Bacteroidota</taxon>
        <taxon>Flavobacteriia</taxon>
        <taxon>Flavobacteriales</taxon>
        <taxon>Weeksellaceae</taxon>
        <taxon>Elizabethkingia</taxon>
    </lineage>
</organism>
<reference evidence="1 2" key="1">
    <citation type="journal article" date="2013" name="Lancet">
        <title>First case of E anophelis outbreak in an intensive-care unit.</title>
        <authorList>
            <person name="Teo J."/>
            <person name="Tan S.Y."/>
            <person name="Tay M."/>
            <person name="Ding Y."/>
            <person name="Kjelleberg S."/>
            <person name="Givskov M."/>
            <person name="Lin R.T."/>
            <person name="Yang L."/>
        </authorList>
    </citation>
    <scope>NUCLEOTIDE SEQUENCE [LARGE SCALE GENOMIC DNA]</scope>
    <source>
        <strain evidence="1 2">NUHP1</strain>
    </source>
</reference>
<gene>
    <name evidence="1" type="ORF">BD94_2879</name>
</gene>
<proteinExistence type="predicted"/>